<organism evidence="1 4">
    <name type="scientific">Chryseobacterium culicis</name>
    <dbReference type="NCBI Taxonomy" id="680127"/>
    <lineage>
        <taxon>Bacteria</taxon>
        <taxon>Pseudomonadati</taxon>
        <taxon>Bacteroidota</taxon>
        <taxon>Flavobacteriia</taxon>
        <taxon>Flavobacteriales</taxon>
        <taxon>Weeksellaceae</taxon>
        <taxon>Chryseobacterium group</taxon>
        <taxon>Chryseobacterium</taxon>
    </lineage>
</organism>
<accession>A0A2S9CKR3</accession>
<dbReference type="Proteomes" id="UP000238534">
    <property type="component" value="Unassembled WGS sequence"/>
</dbReference>
<dbReference type="Proteomes" id="UP000238325">
    <property type="component" value="Unassembled WGS sequence"/>
</dbReference>
<sequence>MTEGFLKDIKVRFGDAERRINNWEIGNFLHFAPFIPNAQKFMMIRNFNFELIILIFAPTKFLQCLNH</sequence>
<dbReference type="EMBL" id="PCPH01000006">
    <property type="protein sequence ID" value="PRB88040.1"/>
    <property type="molecule type" value="Genomic_DNA"/>
</dbReference>
<reference evidence="3 4" key="1">
    <citation type="submission" date="2017-09" db="EMBL/GenBank/DDBJ databases">
        <title>Genomic, metabolic, and phenotypic characteristics of bacterial isolates from the natural microbiome of the model nematode Caenorhabditis elegans.</title>
        <authorList>
            <person name="Zimmermann J."/>
            <person name="Obeng N."/>
            <person name="Yang W."/>
            <person name="Obeng O."/>
            <person name="Kissoyan K."/>
            <person name="Pees B."/>
            <person name="Dirksen P."/>
            <person name="Hoppner M."/>
            <person name="Franke A."/>
            <person name="Rosenstiel P."/>
            <person name="Leippe M."/>
            <person name="Dierking K."/>
            <person name="Kaleta C."/>
            <person name="Schulenburg H."/>
        </authorList>
    </citation>
    <scope>NUCLEOTIDE SEQUENCE [LARGE SCALE GENOMIC DNA]</scope>
    <source>
        <strain evidence="1 4">MYb25</strain>
        <strain evidence="2 3">MYb44</strain>
    </source>
</reference>
<evidence type="ECO:0000313" key="2">
    <source>
        <dbReference type="EMBL" id="PRB88040.1"/>
    </source>
</evidence>
<evidence type="ECO:0000313" key="1">
    <source>
        <dbReference type="EMBL" id="PRB81104.1"/>
    </source>
</evidence>
<dbReference type="AlphaFoldDB" id="A0A2S9CKR3"/>
<gene>
    <name evidence="1" type="ORF">CQ022_20065</name>
    <name evidence="2" type="ORF">CQ033_18970</name>
</gene>
<name>A0A2S9CKR3_CHRCI</name>
<evidence type="ECO:0000313" key="4">
    <source>
        <dbReference type="Proteomes" id="UP000238534"/>
    </source>
</evidence>
<protein>
    <submittedName>
        <fullName evidence="1">Uncharacterized protein</fullName>
    </submittedName>
</protein>
<dbReference type="EMBL" id="PCPP01000005">
    <property type="protein sequence ID" value="PRB81104.1"/>
    <property type="molecule type" value="Genomic_DNA"/>
</dbReference>
<evidence type="ECO:0000313" key="3">
    <source>
        <dbReference type="Proteomes" id="UP000238325"/>
    </source>
</evidence>
<comment type="caution">
    <text evidence="1">The sequence shown here is derived from an EMBL/GenBank/DDBJ whole genome shotgun (WGS) entry which is preliminary data.</text>
</comment>
<keyword evidence="3" id="KW-1185">Reference proteome</keyword>
<proteinExistence type="predicted"/>